<dbReference type="EMBL" id="CAMXCT010001499">
    <property type="protein sequence ID" value="CAI3990637.1"/>
    <property type="molecule type" value="Genomic_DNA"/>
</dbReference>
<evidence type="ECO:0000256" key="8">
    <source>
        <dbReference type="ARBA" id="ARBA00022827"/>
    </source>
</evidence>
<evidence type="ECO:0000256" key="11">
    <source>
        <dbReference type="ARBA" id="ARBA00031313"/>
    </source>
</evidence>
<dbReference type="PANTHER" id="PTHR31457:SF2">
    <property type="entry name" value="CYANOCOBALAMIN REDUCTASE _ ALKYLCOBALAMIN DEALKYLASE"/>
    <property type="match status" value="1"/>
</dbReference>
<name>A0A9P1FY84_9DINO</name>
<comment type="similarity">
    <text evidence="4">Belongs to the MMACHC family.</text>
</comment>
<dbReference type="InterPro" id="IPR032037">
    <property type="entry name" value="MMACHC"/>
</dbReference>
<evidence type="ECO:0000256" key="2">
    <source>
        <dbReference type="ARBA" id="ARBA00001974"/>
    </source>
</evidence>
<comment type="cofactor">
    <cofactor evidence="2">
        <name>FAD</name>
        <dbReference type="ChEBI" id="CHEBI:57692"/>
    </cofactor>
</comment>
<dbReference type="Pfam" id="PF16690">
    <property type="entry name" value="MMACHC"/>
    <property type="match status" value="1"/>
</dbReference>
<dbReference type="Proteomes" id="UP001152797">
    <property type="component" value="Unassembled WGS sequence"/>
</dbReference>
<sequence length="309" mass="35180">MLQFDAPLICLQGAQVLRIQQPLFSTNRKSKSLAVSWPLPSFATMGTTSSSFSALQDPFDATQFQQVLSTWLAPMRLECSHPLLVGWYNKARAETADGTQSIEGPDDAVAFAIYSVPQFLEVVVEHYAREKPERDIVDGATNAILGELRNQLPSSLDAQVINTDVGPPYFHVQTIGAVCAEDQHVEAEDVKGEGSAEWREDLEDRLEETRDPKMWGTESAMRRYAYRALVVLRNGKQALEKPEPLEFLSIEDKKRVLSEYNLRHQLCLWRDLSESHPADRRYSPDEFFFFTETSPEKRRCENDHEDEQP</sequence>
<keyword evidence="5" id="KW-0963">Cytoplasm</keyword>
<evidence type="ECO:0000256" key="3">
    <source>
        <dbReference type="ARBA" id="ARBA00004496"/>
    </source>
</evidence>
<evidence type="ECO:0000313" key="13">
    <source>
        <dbReference type="EMBL" id="CAL4777949.1"/>
    </source>
</evidence>
<evidence type="ECO:0000256" key="1">
    <source>
        <dbReference type="ARBA" id="ARBA00001917"/>
    </source>
</evidence>
<gene>
    <name evidence="12" type="ORF">C1SCF055_LOCUS17610</name>
</gene>
<evidence type="ECO:0000256" key="6">
    <source>
        <dbReference type="ARBA" id="ARBA00022630"/>
    </source>
</evidence>
<keyword evidence="9" id="KW-0521">NADP</keyword>
<dbReference type="GO" id="GO:0032451">
    <property type="term" value="F:demethylase activity"/>
    <property type="evidence" value="ECO:0007669"/>
    <property type="project" value="TreeGrafter"/>
</dbReference>
<comment type="caution">
    <text evidence="12">The sequence shown here is derived from an EMBL/GenBank/DDBJ whole genome shotgun (WGS) entry which is preliminary data.</text>
</comment>
<proteinExistence type="inferred from homology"/>
<dbReference type="OrthoDB" id="409189at2759"/>
<dbReference type="AlphaFoldDB" id="A0A9P1FY84"/>
<dbReference type="EMBL" id="CAMXCT020001499">
    <property type="protein sequence ID" value="CAL1144012.1"/>
    <property type="molecule type" value="Genomic_DNA"/>
</dbReference>
<accession>A0A9P1FY84</accession>
<dbReference type="GO" id="GO:0071949">
    <property type="term" value="F:FAD binding"/>
    <property type="evidence" value="ECO:0007669"/>
    <property type="project" value="TreeGrafter"/>
</dbReference>
<evidence type="ECO:0000256" key="9">
    <source>
        <dbReference type="ARBA" id="ARBA00022857"/>
    </source>
</evidence>
<keyword evidence="7" id="KW-0288">FMN</keyword>
<dbReference type="GO" id="GO:0033787">
    <property type="term" value="F:cyanocobalamin reductase (cyanide-eliminating) (NADP+) activity"/>
    <property type="evidence" value="ECO:0007669"/>
    <property type="project" value="TreeGrafter"/>
</dbReference>
<reference evidence="13 14" key="2">
    <citation type="submission" date="2024-05" db="EMBL/GenBank/DDBJ databases">
        <authorList>
            <person name="Chen Y."/>
            <person name="Shah S."/>
            <person name="Dougan E. K."/>
            <person name="Thang M."/>
            <person name="Chan C."/>
        </authorList>
    </citation>
    <scope>NUCLEOTIDE SEQUENCE [LARGE SCALE GENOMIC DNA]</scope>
</reference>
<evidence type="ECO:0000313" key="12">
    <source>
        <dbReference type="EMBL" id="CAI3990637.1"/>
    </source>
</evidence>
<keyword evidence="10" id="KW-0560">Oxidoreductase</keyword>
<dbReference type="EMBL" id="CAMXCT030001499">
    <property type="protein sequence ID" value="CAL4777949.1"/>
    <property type="molecule type" value="Genomic_DNA"/>
</dbReference>
<keyword evidence="14" id="KW-1185">Reference proteome</keyword>
<evidence type="ECO:0000256" key="10">
    <source>
        <dbReference type="ARBA" id="ARBA00023002"/>
    </source>
</evidence>
<keyword evidence="8" id="KW-0274">FAD</keyword>
<reference evidence="12" key="1">
    <citation type="submission" date="2022-10" db="EMBL/GenBank/DDBJ databases">
        <authorList>
            <person name="Chen Y."/>
            <person name="Dougan E. K."/>
            <person name="Chan C."/>
            <person name="Rhodes N."/>
            <person name="Thang M."/>
        </authorList>
    </citation>
    <scope>NUCLEOTIDE SEQUENCE</scope>
</reference>
<evidence type="ECO:0000313" key="14">
    <source>
        <dbReference type="Proteomes" id="UP001152797"/>
    </source>
</evidence>
<organism evidence="12">
    <name type="scientific">Cladocopium goreaui</name>
    <dbReference type="NCBI Taxonomy" id="2562237"/>
    <lineage>
        <taxon>Eukaryota</taxon>
        <taxon>Sar</taxon>
        <taxon>Alveolata</taxon>
        <taxon>Dinophyceae</taxon>
        <taxon>Suessiales</taxon>
        <taxon>Symbiodiniaceae</taxon>
        <taxon>Cladocopium</taxon>
    </lineage>
</organism>
<protein>
    <recommendedName>
        <fullName evidence="11">Cyanocobalamin reductase (cyanide-eliminating)</fullName>
    </recommendedName>
</protein>
<dbReference type="GO" id="GO:0009235">
    <property type="term" value="P:cobalamin metabolic process"/>
    <property type="evidence" value="ECO:0007669"/>
    <property type="project" value="TreeGrafter"/>
</dbReference>
<evidence type="ECO:0000256" key="5">
    <source>
        <dbReference type="ARBA" id="ARBA00022490"/>
    </source>
</evidence>
<dbReference type="PANTHER" id="PTHR31457">
    <property type="entry name" value="METHYLMALONIC ACIDURIA AND HOMOCYSTINURIA TYPE C PROTEIN"/>
    <property type="match status" value="1"/>
</dbReference>
<evidence type="ECO:0000256" key="4">
    <source>
        <dbReference type="ARBA" id="ARBA00007762"/>
    </source>
</evidence>
<evidence type="ECO:0000256" key="7">
    <source>
        <dbReference type="ARBA" id="ARBA00022643"/>
    </source>
</evidence>
<comment type="subcellular location">
    <subcellularLocation>
        <location evidence="3">Cytoplasm</location>
    </subcellularLocation>
</comment>
<keyword evidence="6" id="KW-0285">Flavoprotein</keyword>
<comment type="cofactor">
    <cofactor evidence="1">
        <name>FMN</name>
        <dbReference type="ChEBI" id="CHEBI:58210"/>
    </cofactor>
</comment>
<dbReference type="GO" id="GO:0005737">
    <property type="term" value="C:cytoplasm"/>
    <property type="evidence" value="ECO:0007669"/>
    <property type="project" value="UniProtKB-SubCell"/>
</dbReference>